<evidence type="ECO:0000313" key="2">
    <source>
        <dbReference type="EMBL" id="KAK1124108.1"/>
    </source>
</evidence>
<feature type="region of interest" description="Disordered" evidence="1">
    <location>
        <begin position="1"/>
        <end position="53"/>
    </location>
</feature>
<name>A0AA40KL47_9HYME</name>
<accession>A0AA40KL47</accession>
<feature type="region of interest" description="Disordered" evidence="1">
    <location>
        <begin position="79"/>
        <end position="157"/>
    </location>
</feature>
<feature type="compositionally biased region" description="Basic and acidic residues" evidence="1">
    <location>
        <begin position="107"/>
        <end position="129"/>
    </location>
</feature>
<proteinExistence type="predicted"/>
<gene>
    <name evidence="2" type="ORF">K0M31_007131</name>
</gene>
<sequence length="157" mass="17740">MEITDHIIMKKQGKGKAITERGVGIPRPGEEEVVERTPSTSSSGNRGRGQAAQVCFEKDATGRKVYIRYIRNIFMSASEGENSDTSDWFPFPITRDRNKNKKSRQSSSEENRSTDTKRKPVDPYVDAKENLFNSDIDPPPPSERAKRLLSAEELVHE</sequence>
<comment type="caution">
    <text evidence="2">The sequence shown here is derived from an EMBL/GenBank/DDBJ whole genome shotgun (WGS) entry which is preliminary data.</text>
</comment>
<evidence type="ECO:0000313" key="3">
    <source>
        <dbReference type="Proteomes" id="UP001177670"/>
    </source>
</evidence>
<organism evidence="2 3">
    <name type="scientific">Melipona bicolor</name>
    <dbReference type="NCBI Taxonomy" id="60889"/>
    <lineage>
        <taxon>Eukaryota</taxon>
        <taxon>Metazoa</taxon>
        <taxon>Ecdysozoa</taxon>
        <taxon>Arthropoda</taxon>
        <taxon>Hexapoda</taxon>
        <taxon>Insecta</taxon>
        <taxon>Pterygota</taxon>
        <taxon>Neoptera</taxon>
        <taxon>Endopterygota</taxon>
        <taxon>Hymenoptera</taxon>
        <taxon>Apocrita</taxon>
        <taxon>Aculeata</taxon>
        <taxon>Apoidea</taxon>
        <taxon>Anthophila</taxon>
        <taxon>Apidae</taxon>
        <taxon>Melipona</taxon>
    </lineage>
</organism>
<protein>
    <submittedName>
        <fullName evidence="2">Uncharacterized protein</fullName>
    </submittedName>
</protein>
<evidence type="ECO:0000256" key="1">
    <source>
        <dbReference type="SAM" id="MobiDB-lite"/>
    </source>
</evidence>
<dbReference type="AlphaFoldDB" id="A0AA40KL47"/>
<reference evidence="2" key="1">
    <citation type="submission" date="2021-10" db="EMBL/GenBank/DDBJ databases">
        <title>Melipona bicolor Genome sequencing and assembly.</title>
        <authorList>
            <person name="Araujo N.S."/>
            <person name="Arias M.C."/>
        </authorList>
    </citation>
    <scope>NUCLEOTIDE SEQUENCE</scope>
    <source>
        <strain evidence="2">USP_2M_L1-L4_2017</strain>
        <tissue evidence="2">Whole body</tissue>
    </source>
</reference>
<keyword evidence="3" id="KW-1185">Reference proteome</keyword>
<dbReference type="Proteomes" id="UP001177670">
    <property type="component" value="Unassembled WGS sequence"/>
</dbReference>
<feature type="compositionally biased region" description="Basic and acidic residues" evidence="1">
    <location>
        <begin position="143"/>
        <end position="157"/>
    </location>
</feature>
<dbReference type="EMBL" id="JAHYIQ010000019">
    <property type="protein sequence ID" value="KAK1124108.1"/>
    <property type="molecule type" value="Genomic_DNA"/>
</dbReference>